<accession>A0ABW2L1J2</accession>
<dbReference type="EMBL" id="JBHTCM010000028">
    <property type="protein sequence ID" value="MFC7335342.1"/>
    <property type="molecule type" value="Genomic_DNA"/>
</dbReference>
<sequence>MVLSRRAPEPPKPGEWMEEVKLPRRRLLVHAVHSRPGHPPHVEFLVDGRSSDRLSLALEVVNDPERFRRLGPTTQNAA</sequence>
<organism evidence="1 2">
    <name type="scientific">Rhodocista pekingensis</name>
    <dbReference type="NCBI Taxonomy" id="201185"/>
    <lineage>
        <taxon>Bacteria</taxon>
        <taxon>Pseudomonadati</taxon>
        <taxon>Pseudomonadota</taxon>
        <taxon>Alphaproteobacteria</taxon>
        <taxon>Rhodospirillales</taxon>
        <taxon>Azospirillaceae</taxon>
        <taxon>Rhodocista</taxon>
    </lineage>
</organism>
<name>A0ABW2L1J2_9PROT</name>
<dbReference type="RefSeq" id="WP_377360907.1">
    <property type="nucleotide sequence ID" value="NZ_JBHTCM010000028.1"/>
</dbReference>
<evidence type="ECO:0000313" key="2">
    <source>
        <dbReference type="Proteomes" id="UP001596456"/>
    </source>
</evidence>
<dbReference type="Proteomes" id="UP001596456">
    <property type="component" value="Unassembled WGS sequence"/>
</dbReference>
<comment type="caution">
    <text evidence="1">The sequence shown here is derived from an EMBL/GenBank/DDBJ whole genome shotgun (WGS) entry which is preliminary data.</text>
</comment>
<gene>
    <name evidence="1" type="ORF">ACFQPS_19395</name>
</gene>
<reference evidence="2" key="1">
    <citation type="journal article" date="2019" name="Int. J. Syst. Evol. Microbiol.">
        <title>The Global Catalogue of Microorganisms (GCM) 10K type strain sequencing project: providing services to taxonomists for standard genome sequencing and annotation.</title>
        <authorList>
            <consortium name="The Broad Institute Genomics Platform"/>
            <consortium name="The Broad Institute Genome Sequencing Center for Infectious Disease"/>
            <person name="Wu L."/>
            <person name="Ma J."/>
        </authorList>
    </citation>
    <scope>NUCLEOTIDE SEQUENCE [LARGE SCALE GENOMIC DNA]</scope>
    <source>
        <strain evidence="2">CGMCC 1.16275</strain>
    </source>
</reference>
<proteinExistence type="predicted"/>
<keyword evidence="2" id="KW-1185">Reference proteome</keyword>
<protein>
    <submittedName>
        <fullName evidence="1">Uncharacterized protein</fullName>
    </submittedName>
</protein>
<evidence type="ECO:0000313" key="1">
    <source>
        <dbReference type="EMBL" id="MFC7335342.1"/>
    </source>
</evidence>